<accession>A0A1Y1VYL5</accession>
<dbReference type="AlphaFoldDB" id="A0A1Y1VYL5"/>
<protein>
    <recommendedName>
        <fullName evidence="3">C2H2-type domain-containing protein</fullName>
    </recommendedName>
</protein>
<organism evidence="1 2">
    <name type="scientific">Linderina pennispora</name>
    <dbReference type="NCBI Taxonomy" id="61395"/>
    <lineage>
        <taxon>Eukaryota</taxon>
        <taxon>Fungi</taxon>
        <taxon>Fungi incertae sedis</taxon>
        <taxon>Zoopagomycota</taxon>
        <taxon>Kickxellomycotina</taxon>
        <taxon>Kickxellomycetes</taxon>
        <taxon>Kickxellales</taxon>
        <taxon>Kickxellaceae</taxon>
        <taxon>Linderina</taxon>
    </lineage>
</organism>
<dbReference type="RefSeq" id="XP_040740353.1">
    <property type="nucleotide sequence ID" value="XM_040888637.1"/>
</dbReference>
<dbReference type="Proteomes" id="UP000193922">
    <property type="component" value="Unassembled WGS sequence"/>
</dbReference>
<evidence type="ECO:0000313" key="2">
    <source>
        <dbReference type="Proteomes" id="UP000193922"/>
    </source>
</evidence>
<gene>
    <name evidence="1" type="ORF">DL89DRAFT_270264</name>
</gene>
<keyword evidence="2" id="KW-1185">Reference proteome</keyword>
<evidence type="ECO:0000313" key="1">
    <source>
        <dbReference type="EMBL" id="ORX66343.1"/>
    </source>
</evidence>
<name>A0A1Y1VYL5_9FUNG</name>
<dbReference type="GeneID" id="63805285"/>
<sequence length="60" mass="6650">MSFTLEFIIGVSKANSKTDESPKSGEEAPPNTFPCECCNEMFGSKIDAMLHLRYNCRAMA</sequence>
<dbReference type="EMBL" id="MCFD01000016">
    <property type="protein sequence ID" value="ORX66343.1"/>
    <property type="molecule type" value="Genomic_DNA"/>
</dbReference>
<comment type="caution">
    <text evidence="1">The sequence shown here is derived from an EMBL/GenBank/DDBJ whole genome shotgun (WGS) entry which is preliminary data.</text>
</comment>
<reference evidence="1 2" key="1">
    <citation type="submission" date="2016-07" db="EMBL/GenBank/DDBJ databases">
        <title>Pervasive Adenine N6-methylation of Active Genes in Fungi.</title>
        <authorList>
            <consortium name="DOE Joint Genome Institute"/>
            <person name="Mondo S.J."/>
            <person name="Dannebaum R.O."/>
            <person name="Kuo R.C."/>
            <person name="Labutti K."/>
            <person name="Haridas S."/>
            <person name="Kuo A."/>
            <person name="Salamov A."/>
            <person name="Ahrendt S.R."/>
            <person name="Lipzen A."/>
            <person name="Sullivan W."/>
            <person name="Andreopoulos W.B."/>
            <person name="Clum A."/>
            <person name="Lindquist E."/>
            <person name="Daum C."/>
            <person name="Ramamoorthy G.K."/>
            <person name="Gryganskyi A."/>
            <person name="Culley D."/>
            <person name="Magnuson J.K."/>
            <person name="James T.Y."/>
            <person name="O'Malley M.A."/>
            <person name="Stajich J.E."/>
            <person name="Spatafora J.W."/>
            <person name="Visel A."/>
            <person name="Grigoriev I.V."/>
        </authorList>
    </citation>
    <scope>NUCLEOTIDE SEQUENCE [LARGE SCALE GENOMIC DNA]</scope>
    <source>
        <strain evidence="1 2">ATCC 12442</strain>
    </source>
</reference>
<evidence type="ECO:0008006" key="3">
    <source>
        <dbReference type="Google" id="ProtNLM"/>
    </source>
</evidence>
<proteinExistence type="predicted"/>